<gene>
    <name evidence="2" type="ORF">Mal64_29320</name>
</gene>
<keyword evidence="1" id="KW-1133">Transmembrane helix</keyword>
<accession>A0A5C5ZLS2</accession>
<feature type="transmembrane region" description="Helical" evidence="1">
    <location>
        <begin position="49"/>
        <end position="68"/>
    </location>
</feature>
<dbReference type="AlphaFoldDB" id="A0A5C5ZLS2"/>
<feature type="transmembrane region" description="Helical" evidence="1">
    <location>
        <begin position="211"/>
        <end position="236"/>
    </location>
</feature>
<keyword evidence="3" id="KW-1185">Reference proteome</keyword>
<evidence type="ECO:0000313" key="2">
    <source>
        <dbReference type="EMBL" id="TWT87393.1"/>
    </source>
</evidence>
<dbReference type="RefSeq" id="WP_146401485.1">
    <property type="nucleotide sequence ID" value="NZ_SJPQ01000003.1"/>
</dbReference>
<comment type="caution">
    <text evidence="2">The sequence shown here is derived from an EMBL/GenBank/DDBJ whole genome shotgun (WGS) entry which is preliminary data.</text>
</comment>
<evidence type="ECO:0000256" key="1">
    <source>
        <dbReference type="SAM" id="Phobius"/>
    </source>
</evidence>
<proteinExistence type="predicted"/>
<name>A0A5C5ZLS2_9BACT</name>
<organism evidence="2 3">
    <name type="scientific">Pseudobythopirellula maris</name>
    <dbReference type="NCBI Taxonomy" id="2527991"/>
    <lineage>
        <taxon>Bacteria</taxon>
        <taxon>Pseudomonadati</taxon>
        <taxon>Planctomycetota</taxon>
        <taxon>Planctomycetia</taxon>
        <taxon>Pirellulales</taxon>
        <taxon>Lacipirellulaceae</taxon>
        <taxon>Pseudobythopirellula</taxon>
    </lineage>
</organism>
<dbReference type="EMBL" id="SJPQ01000003">
    <property type="protein sequence ID" value="TWT87393.1"/>
    <property type="molecule type" value="Genomic_DNA"/>
</dbReference>
<feature type="transmembrane region" description="Helical" evidence="1">
    <location>
        <begin position="74"/>
        <end position="94"/>
    </location>
</feature>
<dbReference type="Proteomes" id="UP000315440">
    <property type="component" value="Unassembled WGS sequence"/>
</dbReference>
<evidence type="ECO:0000313" key="3">
    <source>
        <dbReference type="Proteomes" id="UP000315440"/>
    </source>
</evidence>
<sequence length="285" mass="29877">MAETTAPPKPSVWRRKEAWGPVAVIAAYALLTVFANPTSNGNAEDDARIMLIGMMISLPMQCAVAAAWAPTPVVTRWAAGIGACVLLGIAACAANGRPEGLVMFASLFVPSAVGFAMARTWGGWRLGIGDDATDTTRGARTGHFTVRYLMILTACCAVLLSLGLVTVTKDSAHTSAWEIVKLIFLTGSCFTVAMLPPLAAGLIVLGPPRGAIRGLVLLAISLAAVTASMTFVVRYVEPASRVVSYTQLWAEIAAVCLGATLSCAATAWVMRWCGYRLVRGEASDG</sequence>
<reference evidence="2 3" key="1">
    <citation type="submission" date="2019-02" db="EMBL/GenBank/DDBJ databases">
        <title>Deep-cultivation of Planctomycetes and their phenomic and genomic characterization uncovers novel biology.</title>
        <authorList>
            <person name="Wiegand S."/>
            <person name="Jogler M."/>
            <person name="Boedeker C."/>
            <person name="Pinto D."/>
            <person name="Vollmers J."/>
            <person name="Rivas-Marin E."/>
            <person name="Kohn T."/>
            <person name="Peeters S.H."/>
            <person name="Heuer A."/>
            <person name="Rast P."/>
            <person name="Oberbeckmann S."/>
            <person name="Bunk B."/>
            <person name="Jeske O."/>
            <person name="Meyerdierks A."/>
            <person name="Storesund J.E."/>
            <person name="Kallscheuer N."/>
            <person name="Luecker S."/>
            <person name="Lage O.M."/>
            <person name="Pohl T."/>
            <person name="Merkel B.J."/>
            <person name="Hornburger P."/>
            <person name="Mueller R.-W."/>
            <person name="Bruemmer F."/>
            <person name="Labrenz M."/>
            <person name="Spormann A.M."/>
            <person name="Op Den Camp H."/>
            <person name="Overmann J."/>
            <person name="Amann R."/>
            <person name="Jetten M.S.M."/>
            <person name="Mascher T."/>
            <person name="Medema M.H."/>
            <person name="Devos D.P."/>
            <person name="Kaster A.-K."/>
            <person name="Ovreas L."/>
            <person name="Rohde M."/>
            <person name="Galperin M.Y."/>
            <person name="Jogler C."/>
        </authorList>
    </citation>
    <scope>NUCLEOTIDE SEQUENCE [LARGE SCALE GENOMIC DNA]</scope>
    <source>
        <strain evidence="2 3">Mal64</strain>
    </source>
</reference>
<protein>
    <submittedName>
        <fullName evidence="2">Uncharacterized protein</fullName>
    </submittedName>
</protein>
<feature type="transmembrane region" description="Helical" evidence="1">
    <location>
        <begin position="179"/>
        <end position="205"/>
    </location>
</feature>
<keyword evidence="1" id="KW-0472">Membrane</keyword>
<feature type="transmembrane region" description="Helical" evidence="1">
    <location>
        <begin position="248"/>
        <end position="270"/>
    </location>
</feature>
<keyword evidence="1" id="KW-0812">Transmembrane</keyword>
<feature type="transmembrane region" description="Helical" evidence="1">
    <location>
        <begin position="18"/>
        <end position="37"/>
    </location>
</feature>
<feature type="transmembrane region" description="Helical" evidence="1">
    <location>
        <begin position="144"/>
        <end position="167"/>
    </location>
</feature>